<evidence type="ECO:0000313" key="1">
    <source>
        <dbReference type="EMBL" id="CCY77237.1"/>
    </source>
</evidence>
<name>R5LW43_9FIRM</name>
<dbReference type="EMBL" id="CAYU010000056">
    <property type="protein sequence ID" value="CCY77237.1"/>
    <property type="molecule type" value="Genomic_DNA"/>
</dbReference>
<organism evidence="1 2">
    <name type="scientific">Eshraghiella crossota CAG:259</name>
    <dbReference type="NCBI Taxonomy" id="1263062"/>
    <lineage>
        <taxon>Bacteria</taxon>
        <taxon>Bacillati</taxon>
        <taxon>Bacillota</taxon>
        <taxon>Clostridia</taxon>
        <taxon>Lachnospirales</taxon>
        <taxon>Lachnospiraceae</taxon>
        <taxon>Eshraghiella</taxon>
    </lineage>
</organism>
<dbReference type="Proteomes" id="UP000018300">
    <property type="component" value="Unassembled WGS sequence"/>
</dbReference>
<reference evidence="1" key="1">
    <citation type="submission" date="2012-11" db="EMBL/GenBank/DDBJ databases">
        <title>Dependencies among metagenomic species, viruses, plasmids and units of genetic variation.</title>
        <authorList>
            <person name="Nielsen H.B."/>
            <person name="Almeida M."/>
            <person name="Juncker A.S."/>
            <person name="Rasmussen S."/>
            <person name="Li J."/>
            <person name="Sunagawa S."/>
            <person name="Plichta D."/>
            <person name="Gautier L."/>
            <person name="Le Chatelier E."/>
            <person name="Peletier E."/>
            <person name="Bonde I."/>
            <person name="Nielsen T."/>
            <person name="Manichanh C."/>
            <person name="Arumugam M."/>
            <person name="Batto J."/>
            <person name="Santos M.B.Q.D."/>
            <person name="Blom N."/>
            <person name="Borruel N."/>
            <person name="Burgdorf K.S."/>
            <person name="Boumezbeur F."/>
            <person name="Casellas F."/>
            <person name="Dore J."/>
            <person name="Guarner F."/>
            <person name="Hansen T."/>
            <person name="Hildebrand F."/>
            <person name="Kaas R.S."/>
            <person name="Kennedy S."/>
            <person name="Kristiansen K."/>
            <person name="Kultima J.R."/>
            <person name="Leonard P."/>
            <person name="Levenez F."/>
            <person name="Lund O."/>
            <person name="Moumen B."/>
            <person name="Le Paslier D."/>
            <person name="Pons N."/>
            <person name="Pedersen O."/>
            <person name="Prifti E."/>
            <person name="Qin J."/>
            <person name="Raes J."/>
            <person name="Tap J."/>
            <person name="Tims S."/>
            <person name="Ussery D.W."/>
            <person name="Yamada T."/>
            <person name="MetaHit consortium"/>
            <person name="Renault P."/>
            <person name="Sicheritz-Ponten T."/>
            <person name="Bork P."/>
            <person name="Wang J."/>
            <person name="Brunak S."/>
            <person name="Ehrlich S.D."/>
        </authorList>
    </citation>
    <scope>NUCLEOTIDE SEQUENCE [LARGE SCALE GENOMIC DNA]</scope>
</reference>
<gene>
    <name evidence="1" type="ORF">BN569_00659</name>
</gene>
<evidence type="ECO:0008006" key="3">
    <source>
        <dbReference type="Google" id="ProtNLM"/>
    </source>
</evidence>
<protein>
    <recommendedName>
        <fullName evidence="3">Zinc-ribbon 15 domain-containing protein</fullName>
    </recommendedName>
</protein>
<comment type="caution">
    <text evidence="1">The sequence shown here is derived from an EMBL/GenBank/DDBJ whole genome shotgun (WGS) entry which is preliminary data.</text>
</comment>
<proteinExistence type="predicted"/>
<accession>R5LW43</accession>
<evidence type="ECO:0000313" key="2">
    <source>
        <dbReference type="Proteomes" id="UP000018300"/>
    </source>
</evidence>
<dbReference type="AlphaFoldDB" id="R5LW43"/>
<sequence length="150" mass="17352">MVLYGTRVFTKFEGYFGERKECEVCHRTYRSAFVRNKVWAHLNYIPLFPVRKTYFKMCPICGNGIELKAKEAKAEMASGSINDQNIQIYAKHFNANKPKGLLAVDTNYEVWLRDANTGEDIGLANNITKDFIKNLRKERGIKTIPIREIQ</sequence>